<feature type="non-terminal residue" evidence="1">
    <location>
        <position position="1"/>
    </location>
</feature>
<accession>A0A815NHG8</accession>
<gene>
    <name evidence="1" type="ORF">XAT740_LOCUS36243</name>
</gene>
<dbReference type="EMBL" id="CAJNOR010003702">
    <property type="protein sequence ID" value="CAF1439687.1"/>
    <property type="molecule type" value="Genomic_DNA"/>
</dbReference>
<protein>
    <submittedName>
        <fullName evidence="1">Uncharacterized protein</fullName>
    </submittedName>
</protein>
<sequence length="153" mass="18312">MILFGSSKQLDVLFDSSIIFIDAIHQGRYFYYNQRINRRIKSLGLSTTYAEGDEIRSCCRKLMALCLVPLQEIEDQFYNLRASLDSRLKQELRQLFLHFQNHWMIDIPLQMWNFHDTPHRTNNICEAFHSRLNRRIERSYTEKNEGVRPNPSK</sequence>
<organism evidence="1 2">
    <name type="scientific">Adineta ricciae</name>
    <name type="common">Rotifer</name>
    <dbReference type="NCBI Taxonomy" id="249248"/>
    <lineage>
        <taxon>Eukaryota</taxon>
        <taxon>Metazoa</taxon>
        <taxon>Spiralia</taxon>
        <taxon>Gnathifera</taxon>
        <taxon>Rotifera</taxon>
        <taxon>Eurotatoria</taxon>
        <taxon>Bdelloidea</taxon>
        <taxon>Adinetida</taxon>
        <taxon>Adinetidae</taxon>
        <taxon>Adineta</taxon>
    </lineage>
</organism>
<keyword evidence="2" id="KW-1185">Reference proteome</keyword>
<reference evidence="1" key="1">
    <citation type="submission" date="2021-02" db="EMBL/GenBank/DDBJ databases">
        <authorList>
            <person name="Nowell W R."/>
        </authorList>
    </citation>
    <scope>NUCLEOTIDE SEQUENCE</scope>
</reference>
<dbReference type="AlphaFoldDB" id="A0A815NHG8"/>
<dbReference type="Proteomes" id="UP000663828">
    <property type="component" value="Unassembled WGS sequence"/>
</dbReference>
<comment type="caution">
    <text evidence="1">The sequence shown here is derived from an EMBL/GenBank/DDBJ whole genome shotgun (WGS) entry which is preliminary data.</text>
</comment>
<evidence type="ECO:0000313" key="1">
    <source>
        <dbReference type="EMBL" id="CAF1439687.1"/>
    </source>
</evidence>
<proteinExistence type="predicted"/>
<evidence type="ECO:0000313" key="2">
    <source>
        <dbReference type="Proteomes" id="UP000663828"/>
    </source>
</evidence>
<name>A0A815NHG8_ADIRI</name>